<accession>A0A841CJ73</accession>
<dbReference type="InterPro" id="IPR002645">
    <property type="entry name" value="STAS_dom"/>
</dbReference>
<sequence>MEGSVQGGSFGCIATVCKPNLGGRVSTGQEQQGQQDEPLRIRRERRGDVIVVSMSGDVDAATAPVVREQLAAAFAEAAADGKVPVVADLTAVDFFASAGMALLVEYHQLGVRQGTPLRVVAPARSPLRALRAATLDRLLRLYPSLPEAIADTSS</sequence>
<dbReference type="PANTHER" id="PTHR33495:SF2">
    <property type="entry name" value="ANTI-SIGMA FACTOR ANTAGONIST TM_1081-RELATED"/>
    <property type="match status" value="1"/>
</dbReference>
<dbReference type="InterPro" id="IPR003658">
    <property type="entry name" value="Anti-sigma_ant"/>
</dbReference>
<dbReference type="AlphaFoldDB" id="A0A841CJ73"/>
<dbReference type="PANTHER" id="PTHR33495">
    <property type="entry name" value="ANTI-SIGMA FACTOR ANTAGONIST TM_1081-RELATED-RELATED"/>
    <property type="match status" value="1"/>
</dbReference>
<dbReference type="CDD" id="cd07043">
    <property type="entry name" value="STAS_anti-anti-sigma_factors"/>
    <property type="match status" value="1"/>
</dbReference>
<dbReference type="Gene3D" id="3.30.750.24">
    <property type="entry name" value="STAS domain"/>
    <property type="match status" value="1"/>
</dbReference>
<dbReference type="EMBL" id="JACHJN010000008">
    <property type="protein sequence ID" value="MBB5958522.1"/>
    <property type="molecule type" value="Genomic_DNA"/>
</dbReference>
<proteinExistence type="inferred from homology"/>
<feature type="domain" description="STAS" evidence="3">
    <location>
        <begin position="39"/>
        <end position="152"/>
    </location>
</feature>
<dbReference type="Proteomes" id="UP000547510">
    <property type="component" value="Unassembled WGS sequence"/>
</dbReference>
<gene>
    <name evidence="4" type="ORF">FHS29_005130</name>
</gene>
<dbReference type="NCBIfam" id="TIGR00377">
    <property type="entry name" value="ant_ant_sig"/>
    <property type="match status" value="1"/>
</dbReference>
<evidence type="ECO:0000259" key="3">
    <source>
        <dbReference type="PROSITE" id="PS50801"/>
    </source>
</evidence>
<dbReference type="RefSeq" id="WP_184694539.1">
    <property type="nucleotide sequence ID" value="NZ_JACHJN010000008.1"/>
</dbReference>
<evidence type="ECO:0000256" key="1">
    <source>
        <dbReference type="ARBA" id="ARBA00009013"/>
    </source>
</evidence>
<dbReference type="Pfam" id="PF01740">
    <property type="entry name" value="STAS"/>
    <property type="match status" value="1"/>
</dbReference>
<evidence type="ECO:0000313" key="5">
    <source>
        <dbReference type="Proteomes" id="UP000547510"/>
    </source>
</evidence>
<organism evidence="4 5">
    <name type="scientific">Saccharothrix tamanrassetensis</name>
    <dbReference type="NCBI Taxonomy" id="1051531"/>
    <lineage>
        <taxon>Bacteria</taxon>
        <taxon>Bacillati</taxon>
        <taxon>Actinomycetota</taxon>
        <taxon>Actinomycetes</taxon>
        <taxon>Pseudonocardiales</taxon>
        <taxon>Pseudonocardiaceae</taxon>
        <taxon>Saccharothrix</taxon>
    </lineage>
</organism>
<dbReference type="PROSITE" id="PS50801">
    <property type="entry name" value="STAS"/>
    <property type="match status" value="1"/>
</dbReference>
<comment type="caution">
    <text evidence="4">The sequence shown here is derived from an EMBL/GenBank/DDBJ whole genome shotgun (WGS) entry which is preliminary data.</text>
</comment>
<comment type="similarity">
    <text evidence="1 2">Belongs to the anti-sigma-factor antagonist family.</text>
</comment>
<dbReference type="GO" id="GO:0043856">
    <property type="term" value="F:anti-sigma factor antagonist activity"/>
    <property type="evidence" value="ECO:0007669"/>
    <property type="project" value="InterPro"/>
</dbReference>
<evidence type="ECO:0000313" key="4">
    <source>
        <dbReference type="EMBL" id="MBB5958522.1"/>
    </source>
</evidence>
<name>A0A841CJ73_9PSEU</name>
<dbReference type="InterPro" id="IPR036513">
    <property type="entry name" value="STAS_dom_sf"/>
</dbReference>
<protein>
    <recommendedName>
        <fullName evidence="2">Anti-sigma factor antagonist</fullName>
    </recommendedName>
</protein>
<reference evidence="4 5" key="1">
    <citation type="submission" date="2020-08" db="EMBL/GenBank/DDBJ databases">
        <title>Genomic Encyclopedia of Type Strains, Phase III (KMG-III): the genomes of soil and plant-associated and newly described type strains.</title>
        <authorList>
            <person name="Whitman W."/>
        </authorList>
    </citation>
    <scope>NUCLEOTIDE SEQUENCE [LARGE SCALE GENOMIC DNA]</scope>
    <source>
        <strain evidence="4 5">CECT 8640</strain>
    </source>
</reference>
<dbReference type="SUPFAM" id="SSF52091">
    <property type="entry name" value="SpoIIaa-like"/>
    <property type="match status" value="1"/>
</dbReference>
<evidence type="ECO:0000256" key="2">
    <source>
        <dbReference type="RuleBase" id="RU003749"/>
    </source>
</evidence>
<keyword evidence="5" id="KW-1185">Reference proteome</keyword>